<evidence type="ECO:0008006" key="3">
    <source>
        <dbReference type="Google" id="ProtNLM"/>
    </source>
</evidence>
<comment type="caution">
    <text evidence="1">The sequence shown here is derived from an EMBL/GenBank/DDBJ whole genome shotgun (WGS) entry which is preliminary data.</text>
</comment>
<sequence>MPVFMISYQVADEGVAEVVEAVEKAFAAVNAQRPDGVRYAYLRRAESSEFVALLELAEGVENPLPGIAEARGLQATVAEWAVGPAPAPQPLEVLGDYRMLG</sequence>
<dbReference type="RefSeq" id="WP_192763699.1">
    <property type="nucleotide sequence ID" value="NZ_JADBDZ010000001.1"/>
</dbReference>
<evidence type="ECO:0000313" key="1">
    <source>
        <dbReference type="EMBL" id="MBE1537915.1"/>
    </source>
</evidence>
<accession>A0ABR9K6C3</accession>
<organism evidence="1 2">
    <name type="scientific">Actinomadura algeriensis</name>
    <dbReference type="NCBI Taxonomy" id="1679523"/>
    <lineage>
        <taxon>Bacteria</taxon>
        <taxon>Bacillati</taxon>
        <taxon>Actinomycetota</taxon>
        <taxon>Actinomycetes</taxon>
        <taxon>Streptosporangiales</taxon>
        <taxon>Thermomonosporaceae</taxon>
        <taxon>Actinomadura</taxon>
    </lineage>
</organism>
<gene>
    <name evidence="1" type="ORF">H4W34_007748</name>
</gene>
<dbReference type="Proteomes" id="UP000627838">
    <property type="component" value="Unassembled WGS sequence"/>
</dbReference>
<proteinExistence type="predicted"/>
<protein>
    <recommendedName>
        <fullName evidence="3">Antibiotic biosynthesis monooxygenase</fullName>
    </recommendedName>
</protein>
<keyword evidence="2" id="KW-1185">Reference proteome</keyword>
<evidence type="ECO:0000313" key="2">
    <source>
        <dbReference type="Proteomes" id="UP000627838"/>
    </source>
</evidence>
<name>A0ABR9K6C3_9ACTN</name>
<dbReference type="EMBL" id="JADBDZ010000001">
    <property type="protein sequence ID" value="MBE1537915.1"/>
    <property type="molecule type" value="Genomic_DNA"/>
</dbReference>
<reference evidence="1 2" key="1">
    <citation type="submission" date="2020-10" db="EMBL/GenBank/DDBJ databases">
        <title>Sequencing the genomes of 1000 actinobacteria strains.</title>
        <authorList>
            <person name="Klenk H.-P."/>
        </authorList>
    </citation>
    <scope>NUCLEOTIDE SEQUENCE [LARGE SCALE GENOMIC DNA]</scope>
    <source>
        <strain evidence="1 2">DSM 46744</strain>
    </source>
</reference>